<keyword evidence="3" id="KW-1185">Reference proteome</keyword>
<accession>A0ABY6LG19</accession>
<dbReference type="Proteomes" id="UP001235939">
    <property type="component" value="Chromosome 18"/>
</dbReference>
<organism evidence="2 3">
    <name type="scientific">Cordylochernes scorpioides</name>
    <dbReference type="NCBI Taxonomy" id="51811"/>
    <lineage>
        <taxon>Eukaryota</taxon>
        <taxon>Metazoa</taxon>
        <taxon>Ecdysozoa</taxon>
        <taxon>Arthropoda</taxon>
        <taxon>Chelicerata</taxon>
        <taxon>Arachnida</taxon>
        <taxon>Pseudoscorpiones</taxon>
        <taxon>Cheliferoidea</taxon>
        <taxon>Chernetidae</taxon>
        <taxon>Cordylochernes</taxon>
    </lineage>
</organism>
<dbReference type="EMBL" id="CP092880">
    <property type="protein sequence ID" value="UYV79809.1"/>
    <property type="molecule type" value="Genomic_DNA"/>
</dbReference>
<keyword evidence="1" id="KW-0472">Membrane</keyword>
<evidence type="ECO:0000313" key="2">
    <source>
        <dbReference type="EMBL" id="UYV79809.1"/>
    </source>
</evidence>
<feature type="transmembrane region" description="Helical" evidence="1">
    <location>
        <begin position="144"/>
        <end position="161"/>
    </location>
</feature>
<keyword evidence="1" id="KW-0812">Transmembrane</keyword>
<keyword evidence="1" id="KW-1133">Transmembrane helix</keyword>
<name>A0ABY6LG19_9ARAC</name>
<proteinExistence type="predicted"/>
<evidence type="ECO:0000256" key="1">
    <source>
        <dbReference type="SAM" id="Phobius"/>
    </source>
</evidence>
<gene>
    <name evidence="2" type="ORF">LAZ67_18000738</name>
</gene>
<protein>
    <submittedName>
        <fullName evidence="2">Uncharacterized protein</fullName>
    </submittedName>
</protein>
<evidence type="ECO:0000313" key="3">
    <source>
        <dbReference type="Proteomes" id="UP001235939"/>
    </source>
</evidence>
<reference evidence="2 3" key="1">
    <citation type="submission" date="2022-01" db="EMBL/GenBank/DDBJ databases">
        <title>A chromosomal length assembly of Cordylochernes scorpioides.</title>
        <authorList>
            <person name="Zeh D."/>
            <person name="Zeh J."/>
        </authorList>
    </citation>
    <scope>NUCLEOTIDE SEQUENCE [LARGE SCALE GENOMIC DNA]</scope>
    <source>
        <strain evidence="2">IN4F17</strain>
        <tissue evidence="2">Whole Body</tissue>
    </source>
</reference>
<sequence>MTQKLLRWAPHELSERQQERRLTLAPGFHRPVKSKTPSKMTTHVKIPECPGVFTNRLTMFAAWIVSSAIMASFTFDIHRRQERFQYVINDKPGRRNGVNLCFQTNIGSVCSTKMSASVFDYIVEKAHCQRVFDIFILAHHLERWYMFSIYAGLGYLLFAFYSI</sequence>